<dbReference type="GO" id="GO:0005654">
    <property type="term" value="C:nucleoplasm"/>
    <property type="evidence" value="ECO:0007669"/>
    <property type="project" value="TreeGrafter"/>
</dbReference>
<evidence type="ECO:0000256" key="3">
    <source>
        <dbReference type="SAM" id="MobiDB-lite"/>
    </source>
</evidence>
<feature type="region of interest" description="Disordered" evidence="3">
    <location>
        <begin position="55"/>
        <end position="78"/>
    </location>
</feature>
<dbReference type="EMBL" id="KB008052">
    <property type="protein sequence ID" value="ELR14500.1"/>
    <property type="molecule type" value="Genomic_DNA"/>
</dbReference>
<dbReference type="InterPro" id="IPR000504">
    <property type="entry name" value="RRM_dom"/>
</dbReference>
<dbReference type="Pfam" id="PF00076">
    <property type="entry name" value="RRM_1"/>
    <property type="match status" value="1"/>
</dbReference>
<evidence type="ECO:0000259" key="4">
    <source>
        <dbReference type="PROSITE" id="PS50102"/>
    </source>
</evidence>
<feature type="domain" description="RRM" evidence="4">
    <location>
        <begin position="76"/>
        <end position="139"/>
    </location>
</feature>
<dbReference type="SUPFAM" id="SSF54928">
    <property type="entry name" value="RNA-binding domain, RBD"/>
    <property type="match status" value="1"/>
</dbReference>
<dbReference type="STRING" id="1257118.L8GN59"/>
<organism evidence="5 6">
    <name type="scientific">Acanthamoeba castellanii (strain ATCC 30010 / Neff)</name>
    <dbReference type="NCBI Taxonomy" id="1257118"/>
    <lineage>
        <taxon>Eukaryota</taxon>
        <taxon>Amoebozoa</taxon>
        <taxon>Discosea</taxon>
        <taxon>Longamoebia</taxon>
        <taxon>Centramoebida</taxon>
        <taxon>Acanthamoebidae</taxon>
        <taxon>Acanthamoeba</taxon>
    </lineage>
</organism>
<dbReference type="GO" id="GO:0005737">
    <property type="term" value="C:cytoplasm"/>
    <property type="evidence" value="ECO:0007669"/>
    <property type="project" value="TreeGrafter"/>
</dbReference>
<accession>L8GN59</accession>
<keyword evidence="6" id="KW-1185">Reference proteome</keyword>
<evidence type="ECO:0000256" key="2">
    <source>
        <dbReference type="PROSITE-ProRule" id="PRU00176"/>
    </source>
</evidence>
<sequence>GQIQPLAGCAQILQVEVQQAAIEVQVALWLPVVEVELQEQQQPVAIAQQLALALQEPSSRPQPQPTPQPRSLAQPKKLHVGNLTRNVNEEHLREIFGQWGKLLRVELGWDRRIDQPKGFAYVEYDKYADSVEALKRMDG</sequence>
<dbReference type="KEGG" id="acan:ACA1_192830"/>
<reference evidence="5 6" key="1">
    <citation type="journal article" date="2013" name="Genome Biol.">
        <title>Genome of Acanthamoeba castellanii highlights extensive lateral gene transfer and early evolution of tyrosine kinase signaling.</title>
        <authorList>
            <person name="Clarke M."/>
            <person name="Lohan A.J."/>
            <person name="Liu B."/>
            <person name="Lagkouvardos I."/>
            <person name="Roy S."/>
            <person name="Zafar N."/>
            <person name="Bertelli C."/>
            <person name="Schilde C."/>
            <person name="Kianianmomeni A."/>
            <person name="Burglin T.R."/>
            <person name="Frech C."/>
            <person name="Turcotte B."/>
            <person name="Kopec K.O."/>
            <person name="Synnott J.M."/>
            <person name="Choo C."/>
            <person name="Paponov I."/>
            <person name="Finkler A."/>
            <person name="Soon Heng Tan C."/>
            <person name="Hutchins A.P."/>
            <person name="Weinmeier T."/>
            <person name="Rattei T."/>
            <person name="Chu J.S."/>
            <person name="Gimenez G."/>
            <person name="Irimia M."/>
            <person name="Rigden D.J."/>
            <person name="Fitzpatrick D.A."/>
            <person name="Lorenzo-Morales J."/>
            <person name="Bateman A."/>
            <person name="Chiu C.H."/>
            <person name="Tang P."/>
            <person name="Hegemann P."/>
            <person name="Fromm H."/>
            <person name="Raoult D."/>
            <person name="Greub G."/>
            <person name="Miranda-Saavedra D."/>
            <person name="Chen N."/>
            <person name="Nash P."/>
            <person name="Ginger M.L."/>
            <person name="Horn M."/>
            <person name="Schaap P."/>
            <person name="Caler L."/>
            <person name="Loftus B."/>
        </authorList>
    </citation>
    <scope>NUCLEOTIDE SEQUENCE [LARGE SCALE GENOMIC DNA]</scope>
    <source>
        <strain evidence="5 6">Neff</strain>
    </source>
</reference>
<dbReference type="VEuPathDB" id="AmoebaDB:ACA1_192830"/>
<dbReference type="OMA" id="GCNARKS"/>
<dbReference type="GO" id="GO:0000398">
    <property type="term" value="P:mRNA splicing, via spliceosome"/>
    <property type="evidence" value="ECO:0007669"/>
    <property type="project" value="TreeGrafter"/>
</dbReference>
<dbReference type="Proteomes" id="UP000011083">
    <property type="component" value="Unassembled WGS sequence"/>
</dbReference>
<dbReference type="PANTHER" id="PTHR15481">
    <property type="entry name" value="RIBONUCLEIC ACID BINDING PROTEIN S1"/>
    <property type="match status" value="1"/>
</dbReference>
<feature type="non-terminal residue" evidence="5">
    <location>
        <position position="1"/>
    </location>
</feature>
<dbReference type="InterPro" id="IPR035979">
    <property type="entry name" value="RBD_domain_sf"/>
</dbReference>
<dbReference type="SMART" id="SM00360">
    <property type="entry name" value="RRM"/>
    <property type="match status" value="1"/>
</dbReference>
<evidence type="ECO:0000256" key="1">
    <source>
        <dbReference type="ARBA" id="ARBA00022884"/>
    </source>
</evidence>
<protein>
    <submittedName>
        <fullName evidence="5">RNA recognition motif domain containing protein</fullName>
    </submittedName>
</protein>
<dbReference type="GO" id="GO:0061574">
    <property type="term" value="C:ASAP complex"/>
    <property type="evidence" value="ECO:0007669"/>
    <property type="project" value="TreeGrafter"/>
</dbReference>
<dbReference type="RefSeq" id="XP_004336513.1">
    <property type="nucleotide sequence ID" value="XM_004336465.1"/>
</dbReference>
<dbReference type="GeneID" id="14915113"/>
<dbReference type="PROSITE" id="PS50102">
    <property type="entry name" value="RRM"/>
    <property type="match status" value="1"/>
</dbReference>
<dbReference type="AlphaFoldDB" id="L8GN59"/>
<name>L8GN59_ACACF</name>
<evidence type="ECO:0000313" key="6">
    <source>
        <dbReference type="Proteomes" id="UP000011083"/>
    </source>
</evidence>
<dbReference type="GO" id="GO:0003723">
    <property type="term" value="F:RNA binding"/>
    <property type="evidence" value="ECO:0007669"/>
    <property type="project" value="UniProtKB-UniRule"/>
</dbReference>
<dbReference type="Gene3D" id="3.30.70.330">
    <property type="match status" value="1"/>
</dbReference>
<evidence type="ECO:0000313" key="5">
    <source>
        <dbReference type="EMBL" id="ELR14500.1"/>
    </source>
</evidence>
<proteinExistence type="predicted"/>
<feature type="non-terminal residue" evidence="5">
    <location>
        <position position="139"/>
    </location>
</feature>
<keyword evidence="1 2" id="KW-0694">RNA-binding</keyword>
<dbReference type="PANTHER" id="PTHR15481:SF0">
    <property type="entry name" value="LD23870P-RELATED"/>
    <property type="match status" value="1"/>
</dbReference>
<dbReference type="InterPro" id="IPR012677">
    <property type="entry name" value="Nucleotide-bd_a/b_plait_sf"/>
</dbReference>
<dbReference type="OrthoDB" id="20442at2759"/>
<gene>
    <name evidence="5" type="ORF">ACA1_192830</name>
</gene>